<evidence type="ECO:0000313" key="2">
    <source>
        <dbReference type="Proteomes" id="UP000829398"/>
    </source>
</evidence>
<accession>A0ACB8K6G6</accession>
<gene>
    <name evidence="1" type="ORF">KPL71_013821</name>
</gene>
<protein>
    <submittedName>
        <fullName evidence="1">Disease resistance RPP13-like protein 1</fullName>
    </submittedName>
</protein>
<dbReference type="EMBL" id="CM039174">
    <property type="protein sequence ID" value="KAH9750265.1"/>
    <property type="molecule type" value="Genomic_DNA"/>
</dbReference>
<evidence type="ECO:0000313" key="1">
    <source>
        <dbReference type="EMBL" id="KAH9750265.1"/>
    </source>
</evidence>
<name>A0ACB8K6G6_CITSI</name>
<reference evidence="2" key="1">
    <citation type="journal article" date="2023" name="Hortic. Res.">
        <title>A chromosome-level phased genome enabling allele-level studies in sweet orange: a case study on citrus Huanglongbing tolerance.</title>
        <authorList>
            <person name="Wu B."/>
            <person name="Yu Q."/>
            <person name="Deng Z."/>
            <person name="Duan Y."/>
            <person name="Luo F."/>
            <person name="Gmitter F. Jr."/>
        </authorList>
    </citation>
    <scope>NUCLEOTIDE SEQUENCE [LARGE SCALE GENOMIC DNA]</scope>
    <source>
        <strain evidence="2">cv. Valencia</strain>
    </source>
</reference>
<keyword evidence="2" id="KW-1185">Reference proteome</keyword>
<proteinExistence type="predicted"/>
<sequence>MSIIGEAILMASVEMLINKLASEGLRLFARQGRIQANLKTTNRSVKKWLGELQNLAYDVEDLLDEFETEAFRRKLLLGNGEPAAAHDQPSSSRTRSSKFRKLIPTCCTTFTPQSIQFDYAMMSKIKGINDRFQDIEEGIRSLNLIKSSAGGSKKARQRQETTSLVEEAKVYGRKTEKKEIVELLLKDDSRKDGGFSVIPIIGMGGLGKTTLAQLVYNDKQVEDHFNLKAWTCVSDDFDVSRLTKSILLSIAPGQNVDNHDLNKLQVDLKKQLFGKKFLLVLDDVWNENYTDWVHLSLPFQAGAQGSKIVVTTRNEEVAKIMSLDQAYELKSLSTEDCLSVFAQHSLGTTDFSSHKSLEDIGKNIVIKCNGLPLAAKTLGGLLREERCDIIPALRVSYYYLSAPLKQCFAYCSLFPKDYEFEEEEIILLWCAVGLLDHGEGGHPKLCSRSFFQQSSNSISRFVMHDLISDLAQWAAGEIYFTMEYTLEVNKQQGFSKNLRHLSYIPGYGDGVKRFEDLYDIQHLRTFLPVKLSNRSRGYLAHSILPKLFKLQRLRVFSLFGYRIYELPNSVGDLQFAQS</sequence>
<comment type="caution">
    <text evidence="1">The sequence shown here is derived from an EMBL/GenBank/DDBJ whole genome shotgun (WGS) entry which is preliminary data.</text>
</comment>
<dbReference type="Proteomes" id="UP000829398">
    <property type="component" value="Chromosome 5"/>
</dbReference>
<organism evidence="1 2">
    <name type="scientific">Citrus sinensis</name>
    <name type="common">Sweet orange</name>
    <name type="synonym">Citrus aurantium var. sinensis</name>
    <dbReference type="NCBI Taxonomy" id="2711"/>
    <lineage>
        <taxon>Eukaryota</taxon>
        <taxon>Viridiplantae</taxon>
        <taxon>Streptophyta</taxon>
        <taxon>Embryophyta</taxon>
        <taxon>Tracheophyta</taxon>
        <taxon>Spermatophyta</taxon>
        <taxon>Magnoliopsida</taxon>
        <taxon>eudicotyledons</taxon>
        <taxon>Gunneridae</taxon>
        <taxon>Pentapetalae</taxon>
        <taxon>rosids</taxon>
        <taxon>malvids</taxon>
        <taxon>Sapindales</taxon>
        <taxon>Rutaceae</taxon>
        <taxon>Aurantioideae</taxon>
        <taxon>Citrus</taxon>
    </lineage>
</organism>